<comment type="similarity">
    <text evidence="8 9">Belongs to the TonB-dependent receptor family.</text>
</comment>
<name>A0A7X1KL92_9SPHN</name>
<keyword evidence="4 8" id="KW-0812">Transmembrane</keyword>
<evidence type="ECO:0000313" key="14">
    <source>
        <dbReference type="EMBL" id="MBC2665322.1"/>
    </source>
</evidence>
<evidence type="ECO:0000256" key="11">
    <source>
        <dbReference type="SAM" id="SignalP"/>
    </source>
</evidence>
<evidence type="ECO:0000256" key="6">
    <source>
        <dbReference type="ARBA" id="ARBA00023136"/>
    </source>
</evidence>
<keyword evidence="3 8" id="KW-1134">Transmembrane beta strand</keyword>
<dbReference type="InterPro" id="IPR037066">
    <property type="entry name" value="Plug_dom_sf"/>
</dbReference>
<evidence type="ECO:0000313" key="15">
    <source>
        <dbReference type="Proteomes" id="UP000566813"/>
    </source>
</evidence>
<keyword evidence="15" id="KW-1185">Reference proteome</keyword>
<evidence type="ECO:0000256" key="1">
    <source>
        <dbReference type="ARBA" id="ARBA00004571"/>
    </source>
</evidence>
<sequence length="1002" mass="106104">MNRTLAFVLLGGASFVAAAPALAQAGPAPVDDAAAADIVVTGSRVVRNGDEAPTPVTAMRTDELLKAQPTTLADGLNALPVFTGSRGPSTTTVQTTGNGSGGNGAANQLNLRGLGSNRNLILLDGQRLPTALYNGVVDVDIVPDMLMERVDVVTGGVSSVYGSDAISGVVNFVTNHRFNGFKAEADYGITQRGDAPNWKASVAVGTKLGDRGHIEASFQHFSAEPIFRVDRPFGYDYAYSGLLAPNAANGIGAAGTVNNPYVLISGTRTSTASFGGRITSGLYNNKTFNTDGVLTTFNAGTPTYTTSATPSALSIGGDGTYNNGTIGSSQDNNQGFARLDYELGDNVNFHAQGIVSLKDNGGYSSYGQVSGFTIRADNPYLPQDVRTALAAANQSTFTFAKVFQNAPRLRDDAHTEQFYVNGGLDGKFGQFDWGLDLNWGRATLRNTISGNMNNQHMAAAADAVDAGAFNPATGLQTGTPNGNIVCRINVDNIATNNDPGCVPINMFGPTAASQAAYNYVFGTTNMSSLSQSFDINAHVGGALFDLFGAGDARFALSGQYRTNSLTQTVDVSSSDLANCSGLVINPINTATQLTYASNCIPSGAVQKNSNGTTQPLTATSLFVNAFSPLNKVTQKVKEAALEVLVPVLKDSAVARQFDVTGAVRYADYNTTGSTWVWKAGVNWQVVNDLRIRGTISRDFRAPTLNDLYQAPTVTIAANQDLLTGATFIKAQTQGNPNLKPEVGHTWTLGAVWKPSFAPGFSLAVDYYNIRLENAIQSVSGFSPAIQQACISSGGTSPFCALIPRPGPITDTSLGNAPTMWLTQVLNFAEIKTNGVDVDAGYATSLFGNPLRLRVLATYQPHFIYGQQPGATGTPVSFDAAGAANANGTVNAIAAKLRINASIHVEPTKWLGIDIRERWRSSLRYDPVDSDYFAQRVPAAAWTDVVFTARLPQDDRFEMFFNIQNLFDKDPPGYQGGTIPNAAILPGDDFLGRRFVIGARVKM</sequence>
<feature type="compositionally biased region" description="Low complexity" evidence="10">
    <location>
        <begin position="86"/>
        <end position="97"/>
    </location>
</feature>
<keyword evidence="7 8" id="KW-0998">Cell outer membrane</keyword>
<reference evidence="14 15" key="1">
    <citation type="submission" date="2020-08" db="EMBL/GenBank/DDBJ databases">
        <title>The genome sequence of type strain Novosphingobium flavum NBRC 111647.</title>
        <authorList>
            <person name="Liu Y."/>
        </authorList>
    </citation>
    <scope>NUCLEOTIDE SEQUENCE [LARGE SCALE GENOMIC DNA]</scope>
    <source>
        <strain evidence="14 15">NBRC 111647</strain>
    </source>
</reference>
<dbReference type="Pfam" id="PF07715">
    <property type="entry name" value="Plug"/>
    <property type="match status" value="1"/>
</dbReference>
<keyword evidence="11" id="KW-0732">Signal</keyword>
<dbReference type="InterPro" id="IPR036942">
    <property type="entry name" value="Beta-barrel_TonB_sf"/>
</dbReference>
<evidence type="ECO:0000256" key="5">
    <source>
        <dbReference type="ARBA" id="ARBA00023077"/>
    </source>
</evidence>
<keyword evidence="2 8" id="KW-0813">Transport</keyword>
<evidence type="ECO:0000256" key="3">
    <source>
        <dbReference type="ARBA" id="ARBA00022452"/>
    </source>
</evidence>
<dbReference type="PROSITE" id="PS52016">
    <property type="entry name" value="TONB_DEPENDENT_REC_3"/>
    <property type="match status" value="1"/>
</dbReference>
<dbReference type="SUPFAM" id="SSF56935">
    <property type="entry name" value="Porins"/>
    <property type="match status" value="1"/>
</dbReference>
<dbReference type="Pfam" id="PF00593">
    <property type="entry name" value="TonB_dep_Rec_b-barrel"/>
    <property type="match status" value="1"/>
</dbReference>
<organism evidence="14 15">
    <name type="scientific">Novosphingobium flavum</name>
    <dbReference type="NCBI Taxonomy" id="1778672"/>
    <lineage>
        <taxon>Bacteria</taxon>
        <taxon>Pseudomonadati</taxon>
        <taxon>Pseudomonadota</taxon>
        <taxon>Alphaproteobacteria</taxon>
        <taxon>Sphingomonadales</taxon>
        <taxon>Sphingomonadaceae</taxon>
        <taxon>Novosphingobium</taxon>
    </lineage>
</organism>
<dbReference type="InterPro" id="IPR012910">
    <property type="entry name" value="Plug_dom"/>
</dbReference>
<feature type="domain" description="TonB-dependent receptor-like beta-barrel" evidence="12">
    <location>
        <begin position="581"/>
        <end position="965"/>
    </location>
</feature>
<proteinExistence type="inferred from homology"/>
<evidence type="ECO:0000259" key="13">
    <source>
        <dbReference type="Pfam" id="PF07715"/>
    </source>
</evidence>
<evidence type="ECO:0000256" key="7">
    <source>
        <dbReference type="ARBA" id="ARBA00023237"/>
    </source>
</evidence>
<comment type="subcellular location">
    <subcellularLocation>
        <location evidence="1 8">Cell outer membrane</location>
        <topology evidence="1 8">Multi-pass membrane protein</topology>
    </subcellularLocation>
</comment>
<evidence type="ECO:0000256" key="2">
    <source>
        <dbReference type="ARBA" id="ARBA00022448"/>
    </source>
</evidence>
<dbReference type="InterPro" id="IPR000531">
    <property type="entry name" value="Beta-barrel_TonB"/>
</dbReference>
<evidence type="ECO:0000256" key="9">
    <source>
        <dbReference type="RuleBase" id="RU003357"/>
    </source>
</evidence>
<dbReference type="EMBL" id="JACLAW010000005">
    <property type="protein sequence ID" value="MBC2665322.1"/>
    <property type="molecule type" value="Genomic_DNA"/>
</dbReference>
<dbReference type="GO" id="GO:0009279">
    <property type="term" value="C:cell outer membrane"/>
    <property type="evidence" value="ECO:0007669"/>
    <property type="project" value="UniProtKB-SubCell"/>
</dbReference>
<dbReference type="RefSeq" id="WP_185663596.1">
    <property type="nucleotide sequence ID" value="NZ_JACLAW010000005.1"/>
</dbReference>
<dbReference type="AlphaFoldDB" id="A0A7X1KL92"/>
<accession>A0A7X1KL92</accession>
<gene>
    <name evidence="14" type="ORF">H7F51_07305</name>
</gene>
<dbReference type="InterPro" id="IPR039426">
    <property type="entry name" value="TonB-dep_rcpt-like"/>
</dbReference>
<feature type="region of interest" description="Disordered" evidence="10">
    <location>
        <begin position="84"/>
        <end position="104"/>
    </location>
</feature>
<keyword evidence="5 9" id="KW-0798">TonB box</keyword>
<dbReference type="Gene3D" id="2.170.130.10">
    <property type="entry name" value="TonB-dependent receptor, plug domain"/>
    <property type="match status" value="1"/>
</dbReference>
<dbReference type="Gene3D" id="2.40.170.20">
    <property type="entry name" value="TonB-dependent receptor, beta-barrel domain"/>
    <property type="match status" value="1"/>
</dbReference>
<comment type="caution">
    <text evidence="14">The sequence shown here is derived from an EMBL/GenBank/DDBJ whole genome shotgun (WGS) entry which is preliminary data.</text>
</comment>
<dbReference type="PANTHER" id="PTHR47234:SF2">
    <property type="entry name" value="TONB-DEPENDENT RECEPTOR"/>
    <property type="match status" value="1"/>
</dbReference>
<keyword evidence="6 8" id="KW-0472">Membrane</keyword>
<dbReference type="Proteomes" id="UP000566813">
    <property type="component" value="Unassembled WGS sequence"/>
</dbReference>
<protein>
    <submittedName>
        <fullName evidence="14">TonB-dependent receptor</fullName>
    </submittedName>
</protein>
<evidence type="ECO:0000256" key="4">
    <source>
        <dbReference type="ARBA" id="ARBA00022692"/>
    </source>
</evidence>
<evidence type="ECO:0000256" key="10">
    <source>
        <dbReference type="SAM" id="MobiDB-lite"/>
    </source>
</evidence>
<evidence type="ECO:0000256" key="8">
    <source>
        <dbReference type="PROSITE-ProRule" id="PRU01360"/>
    </source>
</evidence>
<feature type="signal peptide" evidence="11">
    <location>
        <begin position="1"/>
        <end position="23"/>
    </location>
</feature>
<feature type="chain" id="PRO_5031500027" evidence="11">
    <location>
        <begin position="24"/>
        <end position="1002"/>
    </location>
</feature>
<evidence type="ECO:0000259" key="12">
    <source>
        <dbReference type="Pfam" id="PF00593"/>
    </source>
</evidence>
<keyword evidence="14" id="KW-0675">Receptor</keyword>
<dbReference type="PANTHER" id="PTHR47234">
    <property type="match status" value="1"/>
</dbReference>
<feature type="domain" description="TonB-dependent receptor plug" evidence="13">
    <location>
        <begin position="51"/>
        <end position="169"/>
    </location>
</feature>